<dbReference type="Proteomes" id="UP000317093">
    <property type="component" value="Chromosome"/>
</dbReference>
<dbReference type="AlphaFoldDB" id="A0A518B3S6"/>
<dbReference type="InterPro" id="IPR036388">
    <property type="entry name" value="WH-like_DNA-bd_sf"/>
</dbReference>
<accession>A0A518B3S6</accession>
<organism evidence="1 2">
    <name type="scientific">Kolteria novifilia</name>
    <dbReference type="NCBI Taxonomy" id="2527975"/>
    <lineage>
        <taxon>Bacteria</taxon>
        <taxon>Pseudomonadati</taxon>
        <taxon>Planctomycetota</taxon>
        <taxon>Planctomycetia</taxon>
        <taxon>Kolteriales</taxon>
        <taxon>Kolteriaceae</taxon>
        <taxon>Kolteria</taxon>
    </lineage>
</organism>
<name>A0A518B3S6_9BACT</name>
<gene>
    <name evidence="1" type="ORF">Pan216_25010</name>
</gene>
<dbReference type="EMBL" id="CP036279">
    <property type="protein sequence ID" value="QDU61640.1"/>
    <property type="molecule type" value="Genomic_DNA"/>
</dbReference>
<sequence>MAKRSAPRKTRVKISGTRAGRLYRLLKILSKGSAPRVRLLRGLRVGMRTFYRDIDLLRECGVQIDVGEDGYTMPGKLEDAISRIPFPDPELTFGDVALLMKGRTKSHQRLKQQFERLTK</sequence>
<proteinExistence type="predicted"/>
<evidence type="ECO:0000313" key="1">
    <source>
        <dbReference type="EMBL" id="QDU61640.1"/>
    </source>
</evidence>
<evidence type="ECO:0008006" key="3">
    <source>
        <dbReference type="Google" id="ProtNLM"/>
    </source>
</evidence>
<dbReference type="OrthoDB" id="286663at2"/>
<protein>
    <recommendedName>
        <fullName evidence="3">HTH domain protein</fullName>
    </recommendedName>
</protein>
<dbReference type="RefSeq" id="WP_145258206.1">
    <property type="nucleotide sequence ID" value="NZ_CP036279.1"/>
</dbReference>
<dbReference type="KEGG" id="knv:Pan216_25010"/>
<evidence type="ECO:0000313" key="2">
    <source>
        <dbReference type="Proteomes" id="UP000317093"/>
    </source>
</evidence>
<dbReference type="Gene3D" id="1.10.10.10">
    <property type="entry name" value="Winged helix-like DNA-binding domain superfamily/Winged helix DNA-binding domain"/>
    <property type="match status" value="1"/>
</dbReference>
<reference evidence="1 2" key="1">
    <citation type="submission" date="2019-02" db="EMBL/GenBank/DDBJ databases">
        <title>Deep-cultivation of Planctomycetes and their phenomic and genomic characterization uncovers novel biology.</title>
        <authorList>
            <person name="Wiegand S."/>
            <person name="Jogler M."/>
            <person name="Boedeker C."/>
            <person name="Pinto D."/>
            <person name="Vollmers J."/>
            <person name="Rivas-Marin E."/>
            <person name="Kohn T."/>
            <person name="Peeters S.H."/>
            <person name="Heuer A."/>
            <person name="Rast P."/>
            <person name="Oberbeckmann S."/>
            <person name="Bunk B."/>
            <person name="Jeske O."/>
            <person name="Meyerdierks A."/>
            <person name="Storesund J.E."/>
            <person name="Kallscheuer N."/>
            <person name="Luecker S."/>
            <person name="Lage O.M."/>
            <person name="Pohl T."/>
            <person name="Merkel B.J."/>
            <person name="Hornburger P."/>
            <person name="Mueller R.-W."/>
            <person name="Bruemmer F."/>
            <person name="Labrenz M."/>
            <person name="Spormann A.M."/>
            <person name="Op den Camp H."/>
            <person name="Overmann J."/>
            <person name="Amann R."/>
            <person name="Jetten M.S.M."/>
            <person name="Mascher T."/>
            <person name="Medema M.H."/>
            <person name="Devos D.P."/>
            <person name="Kaster A.-K."/>
            <person name="Ovreas L."/>
            <person name="Rohde M."/>
            <person name="Galperin M.Y."/>
            <person name="Jogler C."/>
        </authorList>
    </citation>
    <scope>NUCLEOTIDE SEQUENCE [LARGE SCALE GENOMIC DNA]</scope>
    <source>
        <strain evidence="1 2">Pan216</strain>
    </source>
</reference>
<keyword evidence="2" id="KW-1185">Reference proteome</keyword>